<evidence type="ECO:0000313" key="9">
    <source>
        <dbReference type="EMBL" id="KAF2825008.1"/>
    </source>
</evidence>
<comment type="similarity">
    <text evidence="5">Belongs to the SAT4 family.</text>
</comment>
<feature type="transmembrane region" description="Helical" evidence="7">
    <location>
        <begin position="186"/>
        <end position="206"/>
    </location>
</feature>
<dbReference type="PANTHER" id="PTHR33048">
    <property type="entry name" value="PTH11-LIKE INTEGRAL MEMBRANE PROTEIN (AFU_ORTHOLOGUE AFUA_5G11245)"/>
    <property type="match status" value="1"/>
</dbReference>
<name>A0A6A6ZWB2_9PLEO</name>
<comment type="subcellular location">
    <subcellularLocation>
        <location evidence="1">Membrane</location>
        <topology evidence="1">Multi-pass membrane protein</topology>
    </subcellularLocation>
</comment>
<evidence type="ECO:0000256" key="6">
    <source>
        <dbReference type="SAM" id="MobiDB-lite"/>
    </source>
</evidence>
<evidence type="ECO:0000256" key="7">
    <source>
        <dbReference type="SAM" id="Phobius"/>
    </source>
</evidence>
<dbReference type="GO" id="GO:0016020">
    <property type="term" value="C:membrane"/>
    <property type="evidence" value="ECO:0007669"/>
    <property type="project" value="UniProtKB-SubCell"/>
</dbReference>
<feature type="domain" description="Rhodopsin" evidence="8">
    <location>
        <begin position="38"/>
        <end position="277"/>
    </location>
</feature>
<keyword evidence="2 7" id="KW-0812">Transmembrane</keyword>
<evidence type="ECO:0000256" key="3">
    <source>
        <dbReference type="ARBA" id="ARBA00022989"/>
    </source>
</evidence>
<dbReference type="InterPro" id="IPR052337">
    <property type="entry name" value="SAT4-like"/>
</dbReference>
<keyword evidence="4 7" id="KW-0472">Membrane</keyword>
<evidence type="ECO:0000256" key="2">
    <source>
        <dbReference type="ARBA" id="ARBA00022692"/>
    </source>
</evidence>
<feature type="compositionally biased region" description="Polar residues" evidence="6">
    <location>
        <begin position="379"/>
        <end position="390"/>
    </location>
</feature>
<reference evidence="9" key="1">
    <citation type="journal article" date="2020" name="Stud. Mycol.">
        <title>101 Dothideomycetes genomes: a test case for predicting lifestyles and emergence of pathogens.</title>
        <authorList>
            <person name="Haridas S."/>
            <person name="Albert R."/>
            <person name="Binder M."/>
            <person name="Bloem J."/>
            <person name="Labutti K."/>
            <person name="Salamov A."/>
            <person name="Andreopoulos B."/>
            <person name="Baker S."/>
            <person name="Barry K."/>
            <person name="Bills G."/>
            <person name="Bluhm B."/>
            <person name="Cannon C."/>
            <person name="Castanera R."/>
            <person name="Culley D."/>
            <person name="Daum C."/>
            <person name="Ezra D."/>
            <person name="Gonzalez J."/>
            <person name="Henrissat B."/>
            <person name="Kuo A."/>
            <person name="Liang C."/>
            <person name="Lipzen A."/>
            <person name="Lutzoni F."/>
            <person name="Magnuson J."/>
            <person name="Mondo S."/>
            <person name="Nolan M."/>
            <person name="Ohm R."/>
            <person name="Pangilinan J."/>
            <person name="Park H.-J."/>
            <person name="Ramirez L."/>
            <person name="Alfaro M."/>
            <person name="Sun H."/>
            <person name="Tritt A."/>
            <person name="Yoshinaga Y."/>
            <person name="Zwiers L.-H."/>
            <person name="Turgeon B."/>
            <person name="Goodwin S."/>
            <person name="Spatafora J."/>
            <person name="Crous P."/>
            <person name="Grigoriev I."/>
        </authorList>
    </citation>
    <scope>NUCLEOTIDE SEQUENCE</scope>
    <source>
        <strain evidence="9">CBS 113818</strain>
    </source>
</reference>
<evidence type="ECO:0000259" key="8">
    <source>
        <dbReference type="Pfam" id="PF20684"/>
    </source>
</evidence>
<feature type="region of interest" description="Disordered" evidence="6">
    <location>
        <begin position="371"/>
        <end position="390"/>
    </location>
</feature>
<dbReference type="OrthoDB" id="5022096at2759"/>
<feature type="transmembrane region" description="Helical" evidence="7">
    <location>
        <begin position="20"/>
        <end position="42"/>
    </location>
</feature>
<keyword evidence="10" id="KW-1185">Reference proteome</keyword>
<evidence type="ECO:0000256" key="5">
    <source>
        <dbReference type="ARBA" id="ARBA00038359"/>
    </source>
</evidence>
<dbReference type="PANTHER" id="PTHR33048:SF167">
    <property type="entry name" value="INTEGRAL MEMBRANE PROTEIN"/>
    <property type="match status" value="1"/>
</dbReference>
<feature type="transmembrane region" description="Helical" evidence="7">
    <location>
        <begin position="213"/>
        <end position="232"/>
    </location>
</feature>
<dbReference type="Pfam" id="PF20684">
    <property type="entry name" value="Fung_rhodopsin"/>
    <property type="match status" value="1"/>
</dbReference>
<evidence type="ECO:0000256" key="4">
    <source>
        <dbReference type="ARBA" id="ARBA00023136"/>
    </source>
</evidence>
<dbReference type="AlphaFoldDB" id="A0A6A6ZWB2"/>
<gene>
    <name evidence="9" type="ORF">CC86DRAFT_468265</name>
</gene>
<evidence type="ECO:0000256" key="1">
    <source>
        <dbReference type="ARBA" id="ARBA00004141"/>
    </source>
</evidence>
<protein>
    <recommendedName>
        <fullName evidence="8">Rhodopsin domain-containing protein</fullName>
    </recommendedName>
</protein>
<evidence type="ECO:0000313" key="10">
    <source>
        <dbReference type="Proteomes" id="UP000799424"/>
    </source>
</evidence>
<sequence length="390" mass="43155">MAINAEPVDPQWAAQNNLPRILALTGIVHLLALSSVGLRLYVRIHLLRTPGKDDAVIGMASLAGLGGWICFIVQGYHGLGRHTKIISSGDLIAFDRIGFFMSLLSALTALSLLKISIALFLLRLSKSKWYSRSLWALIGLICVYSVGALLTFLLRCSPVPRYWDKGINGTCYSNKIFVAVSLTNSYLNVFTDVCFATLPIPIVWSLKMSQRTRMYLIGVLSLGYVAVAMGAIKTVHQVRYIKEKDRHFNSFIQFWGFMQLNVGIIAASIPTLRGLLRNTTIVSTGNRYNQFDDSQQPAILTIGSGRRISKPQKTFPNAVYLNDDGESHEMSKRSAKNTYHVDVGRTGSEDNILESSNDDANRIRCTTKVTVDSVEKGRSTLSSRTSAQEP</sequence>
<dbReference type="Proteomes" id="UP000799424">
    <property type="component" value="Unassembled WGS sequence"/>
</dbReference>
<dbReference type="EMBL" id="MU006229">
    <property type="protein sequence ID" value="KAF2825008.1"/>
    <property type="molecule type" value="Genomic_DNA"/>
</dbReference>
<feature type="transmembrane region" description="Helical" evidence="7">
    <location>
        <begin position="252"/>
        <end position="272"/>
    </location>
</feature>
<organism evidence="9 10">
    <name type="scientific">Ophiobolus disseminans</name>
    <dbReference type="NCBI Taxonomy" id="1469910"/>
    <lineage>
        <taxon>Eukaryota</taxon>
        <taxon>Fungi</taxon>
        <taxon>Dikarya</taxon>
        <taxon>Ascomycota</taxon>
        <taxon>Pezizomycotina</taxon>
        <taxon>Dothideomycetes</taxon>
        <taxon>Pleosporomycetidae</taxon>
        <taxon>Pleosporales</taxon>
        <taxon>Pleosporineae</taxon>
        <taxon>Phaeosphaeriaceae</taxon>
        <taxon>Ophiobolus</taxon>
    </lineage>
</organism>
<proteinExistence type="inferred from homology"/>
<feature type="transmembrane region" description="Helical" evidence="7">
    <location>
        <begin position="97"/>
        <end position="122"/>
    </location>
</feature>
<feature type="transmembrane region" description="Helical" evidence="7">
    <location>
        <begin position="134"/>
        <end position="154"/>
    </location>
</feature>
<dbReference type="InterPro" id="IPR049326">
    <property type="entry name" value="Rhodopsin_dom_fungi"/>
</dbReference>
<keyword evidence="3 7" id="KW-1133">Transmembrane helix</keyword>
<accession>A0A6A6ZWB2</accession>
<feature type="transmembrane region" description="Helical" evidence="7">
    <location>
        <begin position="54"/>
        <end position="77"/>
    </location>
</feature>